<dbReference type="Gene3D" id="3.90.198.10">
    <property type="entry name" value="Replication Fork Single-Stranded Dna Binding Protein"/>
    <property type="match status" value="1"/>
</dbReference>
<evidence type="ECO:0000256" key="3">
    <source>
        <dbReference type="ARBA" id="ARBA00022763"/>
    </source>
</evidence>
<keyword evidence="3" id="KW-0227">DNA damage</keyword>
<keyword evidence="4" id="KW-0862">Zinc</keyword>
<dbReference type="InterPro" id="IPR044947">
    <property type="entry name" value="Phage_T4_Gp32_ssDNA-bd_sf"/>
</dbReference>
<accession>A0A6J7WG87</accession>
<dbReference type="GO" id="GO:0046872">
    <property type="term" value="F:metal ion binding"/>
    <property type="evidence" value="ECO:0007669"/>
    <property type="project" value="UniProtKB-KW"/>
</dbReference>
<evidence type="ECO:0000256" key="6">
    <source>
        <dbReference type="ARBA" id="ARBA00023204"/>
    </source>
</evidence>
<dbReference type="GO" id="GO:0006281">
    <property type="term" value="P:DNA repair"/>
    <property type="evidence" value="ECO:0007669"/>
    <property type="project" value="UniProtKB-KW"/>
</dbReference>
<dbReference type="EMBL" id="LR798243">
    <property type="protein sequence ID" value="CAB5214447.1"/>
    <property type="molecule type" value="Genomic_DNA"/>
</dbReference>
<feature type="region of interest" description="Disordered" evidence="7">
    <location>
        <begin position="269"/>
        <end position="313"/>
    </location>
</feature>
<reference evidence="8" key="1">
    <citation type="submission" date="2020-05" db="EMBL/GenBank/DDBJ databases">
        <authorList>
            <person name="Chiriac C."/>
            <person name="Salcher M."/>
            <person name="Ghai R."/>
            <person name="Kavagutti S V."/>
        </authorList>
    </citation>
    <scope>NUCLEOTIDE SEQUENCE</scope>
</reference>
<evidence type="ECO:0000256" key="5">
    <source>
        <dbReference type="ARBA" id="ARBA00023125"/>
    </source>
</evidence>
<keyword evidence="1" id="KW-0235">DNA replication</keyword>
<dbReference type="GO" id="GO:0006260">
    <property type="term" value="P:DNA replication"/>
    <property type="evidence" value="ECO:0007669"/>
    <property type="project" value="UniProtKB-KW"/>
</dbReference>
<organism evidence="8">
    <name type="scientific">uncultured Caudovirales phage</name>
    <dbReference type="NCBI Taxonomy" id="2100421"/>
    <lineage>
        <taxon>Viruses</taxon>
        <taxon>Duplodnaviria</taxon>
        <taxon>Heunggongvirae</taxon>
        <taxon>Uroviricota</taxon>
        <taxon>Caudoviricetes</taxon>
        <taxon>Peduoviridae</taxon>
        <taxon>Maltschvirus</taxon>
        <taxon>Maltschvirus maltsch</taxon>
    </lineage>
</organism>
<proteinExistence type="predicted"/>
<feature type="compositionally biased region" description="Low complexity" evidence="7">
    <location>
        <begin position="285"/>
        <end position="311"/>
    </location>
</feature>
<evidence type="ECO:0000256" key="1">
    <source>
        <dbReference type="ARBA" id="ARBA00022705"/>
    </source>
</evidence>
<evidence type="ECO:0000313" key="8">
    <source>
        <dbReference type="EMBL" id="CAB5214447.1"/>
    </source>
</evidence>
<evidence type="ECO:0008006" key="9">
    <source>
        <dbReference type="Google" id="ProtNLM"/>
    </source>
</evidence>
<sequence length="328" mass="36239">MATTLAEIRAKLQASENRGAGNSQSGGDNAIYPHWNIAEGSTARVRFLPDGNTKNSFFWAERAMIRLPFAGVKGQADSKPIVVQVPCMEMYGEACPVLAEVRPWFKDPSLEEMGRKYWKKKSYVFQGFVRENALSDDKTPENPIRRFTISPQIFNIIKAALMDPEMEELPTDYQRGLDFQIVKTSKGGYADYSTSKWSRKESALTAEEQAAIDAHGLFNLSDFLPKKPTEADLKVIKEMFEASVDGQPYDPDRWAAYYKPYGLTVPEGAAKPAPVASDDADEDTPAPVASAPVAEEPDAAPTAPVTDAKPASVRAEDILAQIRNRQKQ</sequence>
<name>A0A6J7WG87_9CAUD</name>
<evidence type="ECO:0000256" key="2">
    <source>
        <dbReference type="ARBA" id="ARBA00022723"/>
    </source>
</evidence>
<protein>
    <recommendedName>
        <fullName evidence="9">Single-stranded DNA-binding protein</fullName>
    </recommendedName>
</protein>
<dbReference type="GO" id="GO:0003677">
    <property type="term" value="F:DNA binding"/>
    <property type="evidence" value="ECO:0007669"/>
    <property type="project" value="UniProtKB-KW"/>
</dbReference>
<evidence type="ECO:0000256" key="4">
    <source>
        <dbReference type="ARBA" id="ARBA00022833"/>
    </source>
</evidence>
<keyword evidence="6" id="KW-0234">DNA repair</keyword>
<keyword evidence="2" id="KW-0479">Metal-binding</keyword>
<keyword evidence="5" id="KW-0238">DNA-binding</keyword>
<evidence type="ECO:0000256" key="7">
    <source>
        <dbReference type="SAM" id="MobiDB-lite"/>
    </source>
</evidence>
<gene>
    <name evidence="8" type="ORF">UFOVP190_119</name>
</gene>